<dbReference type="InterPro" id="IPR039135">
    <property type="entry name" value="NAT9-like"/>
</dbReference>
<dbReference type="PANTHER" id="PTHR13256">
    <property type="entry name" value="N-ACETYLTRANSFERASE 9"/>
    <property type="match status" value="1"/>
</dbReference>
<evidence type="ECO:0000313" key="5">
    <source>
        <dbReference type="Proteomes" id="UP000646827"/>
    </source>
</evidence>
<dbReference type="OrthoDB" id="5043642at2759"/>
<evidence type="ECO:0000313" key="4">
    <source>
        <dbReference type="EMBL" id="KAG2221124.1"/>
    </source>
</evidence>
<evidence type="ECO:0000256" key="1">
    <source>
        <dbReference type="ARBA" id="ARBA00022679"/>
    </source>
</evidence>
<organism evidence="4 5">
    <name type="scientific">Circinella minor</name>
    <dbReference type="NCBI Taxonomy" id="1195481"/>
    <lineage>
        <taxon>Eukaryota</taxon>
        <taxon>Fungi</taxon>
        <taxon>Fungi incertae sedis</taxon>
        <taxon>Mucoromycota</taxon>
        <taxon>Mucoromycotina</taxon>
        <taxon>Mucoromycetes</taxon>
        <taxon>Mucorales</taxon>
        <taxon>Lichtheimiaceae</taxon>
        <taxon>Circinella</taxon>
    </lineage>
</organism>
<dbReference type="Proteomes" id="UP000646827">
    <property type="component" value="Unassembled WGS sequence"/>
</dbReference>
<dbReference type="Gene3D" id="3.40.630.30">
    <property type="match status" value="1"/>
</dbReference>
<evidence type="ECO:0000256" key="3">
    <source>
        <dbReference type="SAM" id="MobiDB-lite"/>
    </source>
</evidence>
<keyword evidence="1" id="KW-0808">Transferase</keyword>
<evidence type="ECO:0000256" key="2">
    <source>
        <dbReference type="ARBA" id="ARBA00023315"/>
    </source>
</evidence>
<keyword evidence="5" id="KW-1185">Reference proteome</keyword>
<dbReference type="GO" id="GO:0008080">
    <property type="term" value="F:N-acetyltransferase activity"/>
    <property type="evidence" value="ECO:0007669"/>
    <property type="project" value="InterPro"/>
</dbReference>
<gene>
    <name evidence="4" type="ORF">INT45_004433</name>
</gene>
<dbReference type="PANTHER" id="PTHR13256:SF16">
    <property type="entry name" value="ALPHA_BETA-TUBULIN-N-ACETYLTRANSFERASE 9"/>
    <property type="match status" value="1"/>
</dbReference>
<keyword evidence="2" id="KW-0012">Acyltransferase</keyword>
<comment type="caution">
    <text evidence="4">The sequence shown here is derived from an EMBL/GenBank/DDBJ whole genome shotgun (WGS) entry which is preliminary data.</text>
</comment>
<dbReference type="EMBL" id="JAEPRB010000118">
    <property type="protein sequence ID" value="KAG2221124.1"/>
    <property type="molecule type" value="Genomic_DNA"/>
</dbReference>
<sequence>MIGDVNIFLNDQDDDPTFGEIEIMIAEESYRRGGKGLEALKIMMAYGFYPVSTSQVFQETTLEWSCLPKCEKNTSSDENDEEETYGAKATDEQRKVNQDMRDSLIELYITKIRKEKWL</sequence>
<dbReference type="AlphaFoldDB" id="A0A8H7VNG5"/>
<name>A0A8H7VNG5_9FUNG</name>
<reference evidence="4 5" key="1">
    <citation type="submission" date="2020-12" db="EMBL/GenBank/DDBJ databases">
        <title>Metabolic potential, ecology and presence of endohyphal bacteria is reflected in genomic diversity of Mucoromycotina.</title>
        <authorList>
            <person name="Muszewska A."/>
            <person name="Okrasinska A."/>
            <person name="Steczkiewicz K."/>
            <person name="Drgas O."/>
            <person name="Orlowska M."/>
            <person name="Perlinska-Lenart U."/>
            <person name="Aleksandrzak-Piekarczyk T."/>
            <person name="Szatraj K."/>
            <person name="Zielenkiewicz U."/>
            <person name="Pilsyk S."/>
            <person name="Malc E."/>
            <person name="Mieczkowski P."/>
            <person name="Kruszewska J.S."/>
            <person name="Biernat P."/>
            <person name="Pawlowska J."/>
        </authorList>
    </citation>
    <scope>NUCLEOTIDE SEQUENCE [LARGE SCALE GENOMIC DNA]</scope>
    <source>
        <strain evidence="4 5">CBS 142.35</strain>
    </source>
</reference>
<protein>
    <recommendedName>
        <fullName evidence="6">N-acetyltransferase domain-containing protein</fullName>
    </recommendedName>
</protein>
<evidence type="ECO:0008006" key="6">
    <source>
        <dbReference type="Google" id="ProtNLM"/>
    </source>
</evidence>
<proteinExistence type="predicted"/>
<accession>A0A8H7VNG5</accession>
<feature type="region of interest" description="Disordered" evidence="3">
    <location>
        <begin position="70"/>
        <end position="94"/>
    </location>
</feature>